<protein>
    <submittedName>
        <fullName evidence="3">Nucleotide-binding universal stress protein, UspA family</fullName>
    </submittedName>
</protein>
<name>A0A1I1I3G8_9GAMM</name>
<reference evidence="3 4" key="1">
    <citation type="submission" date="2016-10" db="EMBL/GenBank/DDBJ databases">
        <authorList>
            <person name="de Groot N.N."/>
        </authorList>
    </citation>
    <scope>NUCLEOTIDE SEQUENCE [LARGE SCALE GENOMIC DNA]</scope>
    <source>
        <strain evidence="3 4">DSM 18438</strain>
    </source>
</reference>
<dbReference type="Pfam" id="PF00582">
    <property type="entry name" value="Usp"/>
    <property type="match status" value="1"/>
</dbReference>
<dbReference type="AlphaFoldDB" id="A0A1I1I3G8"/>
<dbReference type="Proteomes" id="UP000199058">
    <property type="component" value="Unassembled WGS sequence"/>
</dbReference>
<gene>
    <name evidence="3" type="ORF">SAMN05660443_2166</name>
</gene>
<evidence type="ECO:0000256" key="1">
    <source>
        <dbReference type="ARBA" id="ARBA00008791"/>
    </source>
</evidence>
<feature type="domain" description="UspA" evidence="2">
    <location>
        <begin position="1"/>
        <end position="146"/>
    </location>
</feature>
<sequence>MFKNILVPVDGSEGALGALEKAVELQKLTGAELLLLCVYKHHSLFEASLSMVRPDNVQIPDDALKEYATEVAEHAKNRAKELGSKKVRAFVKGGRPSKTIVKFAKSKDVDLIVMGSRGTNGDVEGYFMGSVSQRVASRAKCPTLVV</sequence>
<keyword evidence="4" id="KW-1185">Reference proteome</keyword>
<dbReference type="Gene3D" id="3.40.50.620">
    <property type="entry name" value="HUPs"/>
    <property type="match status" value="1"/>
</dbReference>
<dbReference type="InterPro" id="IPR006015">
    <property type="entry name" value="Universal_stress_UspA"/>
</dbReference>
<dbReference type="PRINTS" id="PR01438">
    <property type="entry name" value="UNVRSLSTRESS"/>
</dbReference>
<dbReference type="PANTHER" id="PTHR46268">
    <property type="entry name" value="STRESS RESPONSE PROTEIN NHAX"/>
    <property type="match status" value="1"/>
</dbReference>
<evidence type="ECO:0000313" key="3">
    <source>
        <dbReference type="EMBL" id="SFC30631.1"/>
    </source>
</evidence>
<dbReference type="CDD" id="cd00293">
    <property type="entry name" value="USP-like"/>
    <property type="match status" value="1"/>
</dbReference>
<dbReference type="OrthoDB" id="9792500at2"/>
<dbReference type="InterPro" id="IPR014729">
    <property type="entry name" value="Rossmann-like_a/b/a_fold"/>
</dbReference>
<proteinExistence type="inferred from homology"/>
<dbReference type="PANTHER" id="PTHR46268:SF6">
    <property type="entry name" value="UNIVERSAL STRESS PROTEIN UP12"/>
    <property type="match status" value="1"/>
</dbReference>
<evidence type="ECO:0000313" key="4">
    <source>
        <dbReference type="Proteomes" id="UP000199058"/>
    </source>
</evidence>
<dbReference type="InterPro" id="IPR006016">
    <property type="entry name" value="UspA"/>
</dbReference>
<dbReference type="STRING" id="1122252.SAMN05660443_2166"/>
<dbReference type="RefSeq" id="WP_091963290.1">
    <property type="nucleotide sequence ID" value="NZ_FOLH01000004.1"/>
</dbReference>
<evidence type="ECO:0000259" key="2">
    <source>
        <dbReference type="Pfam" id="PF00582"/>
    </source>
</evidence>
<accession>A0A1I1I3G8</accession>
<organism evidence="3 4">
    <name type="scientific">Marinospirillum celere</name>
    <dbReference type="NCBI Taxonomy" id="1122252"/>
    <lineage>
        <taxon>Bacteria</taxon>
        <taxon>Pseudomonadati</taxon>
        <taxon>Pseudomonadota</taxon>
        <taxon>Gammaproteobacteria</taxon>
        <taxon>Oceanospirillales</taxon>
        <taxon>Oceanospirillaceae</taxon>
        <taxon>Marinospirillum</taxon>
    </lineage>
</organism>
<dbReference type="SUPFAM" id="SSF52402">
    <property type="entry name" value="Adenine nucleotide alpha hydrolases-like"/>
    <property type="match status" value="1"/>
</dbReference>
<comment type="similarity">
    <text evidence="1">Belongs to the universal stress protein A family.</text>
</comment>
<dbReference type="EMBL" id="FOLH01000004">
    <property type="protein sequence ID" value="SFC30631.1"/>
    <property type="molecule type" value="Genomic_DNA"/>
</dbReference>